<evidence type="ECO:0000256" key="2">
    <source>
        <dbReference type="ARBA" id="ARBA00008016"/>
    </source>
</evidence>
<dbReference type="GO" id="GO:0006260">
    <property type="term" value="P:DNA replication"/>
    <property type="evidence" value="ECO:0007669"/>
    <property type="project" value="UniProtKB-UniRule"/>
</dbReference>
<evidence type="ECO:0000256" key="7">
    <source>
        <dbReference type="ARBA" id="ARBA00022763"/>
    </source>
</evidence>
<reference evidence="16" key="2">
    <citation type="submission" date="2020-09" db="EMBL/GenBank/DDBJ databases">
        <authorList>
            <person name="Sun Q."/>
            <person name="Zhou Y."/>
        </authorList>
    </citation>
    <scope>NUCLEOTIDE SEQUENCE</scope>
    <source>
        <strain evidence="16">CGMCC 4.7308</strain>
    </source>
</reference>
<protein>
    <recommendedName>
        <fullName evidence="3 13">DNA replication and repair protein RecF</fullName>
    </recommendedName>
</protein>
<keyword evidence="5 13" id="KW-0235">DNA replication</keyword>
<dbReference type="Pfam" id="PF02463">
    <property type="entry name" value="SMC_N"/>
    <property type="match status" value="1"/>
</dbReference>
<keyword evidence="17" id="KW-1185">Reference proteome</keyword>
<dbReference type="GO" id="GO:0005524">
    <property type="term" value="F:ATP binding"/>
    <property type="evidence" value="ECO:0007669"/>
    <property type="project" value="UniProtKB-UniRule"/>
</dbReference>
<dbReference type="PANTHER" id="PTHR32182:SF0">
    <property type="entry name" value="DNA REPLICATION AND REPAIR PROTEIN RECF"/>
    <property type="match status" value="1"/>
</dbReference>
<dbReference type="GO" id="GO:0006302">
    <property type="term" value="P:double-strand break repair"/>
    <property type="evidence" value="ECO:0007669"/>
    <property type="project" value="TreeGrafter"/>
</dbReference>
<dbReference type="Gene3D" id="3.40.50.300">
    <property type="entry name" value="P-loop containing nucleotide triphosphate hydrolases"/>
    <property type="match status" value="1"/>
</dbReference>
<comment type="similarity">
    <text evidence="2 13 14">Belongs to the RecF family.</text>
</comment>
<dbReference type="EMBL" id="BMNA01000003">
    <property type="protein sequence ID" value="GGL97387.1"/>
    <property type="molecule type" value="Genomic_DNA"/>
</dbReference>
<evidence type="ECO:0000256" key="12">
    <source>
        <dbReference type="ARBA" id="ARBA00025401"/>
    </source>
</evidence>
<keyword evidence="10 13" id="KW-0234">DNA repair</keyword>
<feature type="domain" description="RecF/RecN/SMC N-terminal" evidence="15">
    <location>
        <begin position="2"/>
        <end position="346"/>
    </location>
</feature>
<keyword evidence="7 13" id="KW-0227">DNA damage</keyword>
<dbReference type="GO" id="GO:0009432">
    <property type="term" value="P:SOS response"/>
    <property type="evidence" value="ECO:0007669"/>
    <property type="project" value="UniProtKB-UniRule"/>
</dbReference>
<evidence type="ECO:0000313" key="16">
    <source>
        <dbReference type="EMBL" id="GGL97387.1"/>
    </source>
</evidence>
<dbReference type="GO" id="GO:0000731">
    <property type="term" value="P:DNA synthesis involved in DNA repair"/>
    <property type="evidence" value="ECO:0007669"/>
    <property type="project" value="TreeGrafter"/>
</dbReference>
<evidence type="ECO:0000256" key="3">
    <source>
        <dbReference type="ARBA" id="ARBA00020170"/>
    </source>
</evidence>
<dbReference type="InterPro" id="IPR042174">
    <property type="entry name" value="RecF_2"/>
</dbReference>
<keyword evidence="9 13" id="KW-0238">DNA-binding</keyword>
<dbReference type="NCBIfam" id="TIGR00611">
    <property type="entry name" value="recf"/>
    <property type="match status" value="1"/>
</dbReference>
<evidence type="ECO:0000256" key="8">
    <source>
        <dbReference type="ARBA" id="ARBA00022840"/>
    </source>
</evidence>
<dbReference type="InterPro" id="IPR001238">
    <property type="entry name" value="DNA-binding_RecF"/>
</dbReference>
<evidence type="ECO:0000256" key="10">
    <source>
        <dbReference type="ARBA" id="ARBA00023204"/>
    </source>
</evidence>
<keyword evidence="8 13" id="KW-0067">ATP-binding</keyword>
<dbReference type="SUPFAM" id="SSF52540">
    <property type="entry name" value="P-loop containing nucleoside triphosphate hydrolases"/>
    <property type="match status" value="1"/>
</dbReference>
<reference evidence="16" key="1">
    <citation type="journal article" date="2014" name="Int. J. Syst. Evol. Microbiol.">
        <title>Complete genome sequence of Corynebacterium casei LMG S-19264T (=DSM 44701T), isolated from a smear-ripened cheese.</title>
        <authorList>
            <consortium name="US DOE Joint Genome Institute (JGI-PGF)"/>
            <person name="Walter F."/>
            <person name="Albersmeier A."/>
            <person name="Kalinowski J."/>
            <person name="Ruckert C."/>
        </authorList>
    </citation>
    <scope>NUCLEOTIDE SEQUENCE</scope>
    <source>
        <strain evidence="16">CGMCC 4.7308</strain>
    </source>
</reference>
<evidence type="ECO:0000256" key="5">
    <source>
        <dbReference type="ARBA" id="ARBA00022705"/>
    </source>
</evidence>
<comment type="function">
    <text evidence="12 13 14">The RecF protein is involved in DNA metabolism; it is required for DNA replication and normal SOS inducibility. RecF binds preferentially to single-stranded, linear DNA. It also seems to bind ATP.</text>
</comment>
<keyword evidence="6 13" id="KW-0547">Nucleotide-binding</keyword>
<evidence type="ECO:0000256" key="13">
    <source>
        <dbReference type="HAMAP-Rule" id="MF_00365"/>
    </source>
</evidence>
<dbReference type="PROSITE" id="PS00618">
    <property type="entry name" value="RECF_2"/>
    <property type="match status" value="1"/>
</dbReference>
<name>A0A917SU56_9ACTN</name>
<gene>
    <name evidence="13 16" type="primary">recF</name>
    <name evidence="16" type="ORF">GCM10011594_16430</name>
</gene>
<evidence type="ECO:0000256" key="1">
    <source>
        <dbReference type="ARBA" id="ARBA00004496"/>
    </source>
</evidence>
<feature type="binding site" evidence="13">
    <location>
        <begin position="30"/>
        <end position="37"/>
    </location>
    <ligand>
        <name>ATP</name>
        <dbReference type="ChEBI" id="CHEBI:30616"/>
    </ligand>
</feature>
<dbReference type="PANTHER" id="PTHR32182">
    <property type="entry name" value="DNA REPLICATION AND REPAIR PROTEIN RECF"/>
    <property type="match status" value="1"/>
</dbReference>
<comment type="subcellular location">
    <subcellularLocation>
        <location evidence="1 13 14">Cytoplasm</location>
    </subcellularLocation>
</comment>
<evidence type="ECO:0000259" key="15">
    <source>
        <dbReference type="Pfam" id="PF02463"/>
    </source>
</evidence>
<evidence type="ECO:0000256" key="14">
    <source>
        <dbReference type="RuleBase" id="RU000578"/>
    </source>
</evidence>
<dbReference type="Proteomes" id="UP000655208">
    <property type="component" value="Unassembled WGS sequence"/>
</dbReference>
<keyword evidence="11 13" id="KW-0742">SOS response</keyword>
<accession>A0A917SU56</accession>
<dbReference type="InterPro" id="IPR027417">
    <property type="entry name" value="P-loop_NTPase"/>
</dbReference>
<dbReference type="Gene3D" id="1.20.1050.90">
    <property type="entry name" value="RecF/RecN/SMC, N-terminal domain"/>
    <property type="match status" value="1"/>
</dbReference>
<keyword evidence="4 13" id="KW-0963">Cytoplasm</keyword>
<dbReference type="GO" id="GO:0005737">
    <property type="term" value="C:cytoplasm"/>
    <property type="evidence" value="ECO:0007669"/>
    <property type="project" value="UniProtKB-SubCell"/>
</dbReference>
<dbReference type="HAMAP" id="MF_00365">
    <property type="entry name" value="RecF"/>
    <property type="match status" value="1"/>
</dbReference>
<sequence length="375" mass="39813">MYLRHLSVADFRSWPHAEVPLQAGVNVLVGRNGAGKTNLVEALGYLATLSSHRVAGDAPLVRRGSGQAVVRGAVVSQGRELLLEVEINAGRANRARINRSPLPRVRDLTGVLRTVVFAPEDLSLVRGDPSDRRRFLDEVLVLRTPRLAGVRSDYERILKQRSALLKSAGAARRGGDLSTLDVWDQHLAAAGSVLTAARIELVDGLRPHSVAAYADLAPASAPVDLAYRSSLGAVLPAAEPAAIEQAMLDEMTRLRPQELDRGVCLVGPHRDDLDLLLGGGPAKGYASHGESWSFALALRLGAFGLLRSDGVDPVLVLDDVFAELDSSRRDRLAARVADADQVVITAAVTDDVPEPLHGSVLQVADGAVVPVGATA</sequence>
<dbReference type="InterPro" id="IPR003395">
    <property type="entry name" value="RecF/RecN/SMC_N"/>
</dbReference>
<dbReference type="RefSeq" id="WP_188941050.1">
    <property type="nucleotide sequence ID" value="NZ_BMNA01000003.1"/>
</dbReference>
<proteinExistence type="inferred from homology"/>
<evidence type="ECO:0000256" key="4">
    <source>
        <dbReference type="ARBA" id="ARBA00022490"/>
    </source>
</evidence>
<dbReference type="InterPro" id="IPR018078">
    <property type="entry name" value="DNA-binding_RecF_CS"/>
</dbReference>
<dbReference type="AlphaFoldDB" id="A0A917SU56"/>
<comment type="caution">
    <text evidence="16">The sequence shown here is derived from an EMBL/GenBank/DDBJ whole genome shotgun (WGS) entry which is preliminary data.</text>
</comment>
<dbReference type="GO" id="GO:0003697">
    <property type="term" value="F:single-stranded DNA binding"/>
    <property type="evidence" value="ECO:0007669"/>
    <property type="project" value="UniProtKB-UniRule"/>
</dbReference>
<evidence type="ECO:0000256" key="9">
    <source>
        <dbReference type="ARBA" id="ARBA00023125"/>
    </source>
</evidence>
<dbReference type="PROSITE" id="PS00617">
    <property type="entry name" value="RECF_1"/>
    <property type="match status" value="1"/>
</dbReference>
<evidence type="ECO:0000256" key="6">
    <source>
        <dbReference type="ARBA" id="ARBA00022741"/>
    </source>
</evidence>
<evidence type="ECO:0000313" key="17">
    <source>
        <dbReference type="Proteomes" id="UP000655208"/>
    </source>
</evidence>
<organism evidence="16 17">
    <name type="scientific">Nakamurella endophytica</name>
    <dbReference type="NCBI Taxonomy" id="1748367"/>
    <lineage>
        <taxon>Bacteria</taxon>
        <taxon>Bacillati</taxon>
        <taxon>Actinomycetota</taxon>
        <taxon>Actinomycetes</taxon>
        <taxon>Nakamurellales</taxon>
        <taxon>Nakamurellaceae</taxon>
        <taxon>Nakamurella</taxon>
    </lineage>
</organism>
<evidence type="ECO:0000256" key="11">
    <source>
        <dbReference type="ARBA" id="ARBA00023236"/>
    </source>
</evidence>